<dbReference type="RefSeq" id="WP_173270840.1">
    <property type="nucleotide sequence ID" value="NZ_AP021889.1"/>
</dbReference>
<dbReference type="InterPro" id="IPR029044">
    <property type="entry name" value="Nucleotide-diphossugar_trans"/>
</dbReference>
<accession>A0A6F8PT37</accession>
<dbReference type="PANTHER" id="PTHR43685">
    <property type="entry name" value="GLYCOSYLTRANSFERASE"/>
    <property type="match status" value="1"/>
</dbReference>
<dbReference type="AlphaFoldDB" id="A0A6F8PT37"/>
<proteinExistence type="predicted"/>
<evidence type="ECO:0000259" key="1">
    <source>
        <dbReference type="Pfam" id="PF00535"/>
    </source>
</evidence>
<dbReference type="Pfam" id="PF00535">
    <property type="entry name" value="Glycos_transf_2"/>
    <property type="match status" value="1"/>
</dbReference>
<keyword evidence="3" id="KW-1185">Reference proteome</keyword>
<dbReference type="KEGG" id="tse:THMIRHAS_06420"/>
<dbReference type="CDD" id="cd00761">
    <property type="entry name" value="Glyco_tranf_GTA_type"/>
    <property type="match status" value="1"/>
</dbReference>
<dbReference type="InterPro" id="IPR001173">
    <property type="entry name" value="Glyco_trans_2-like"/>
</dbReference>
<dbReference type="Gene3D" id="3.90.550.10">
    <property type="entry name" value="Spore Coat Polysaccharide Biosynthesis Protein SpsA, Chain A"/>
    <property type="match status" value="1"/>
</dbReference>
<dbReference type="PANTHER" id="PTHR43685:SF2">
    <property type="entry name" value="GLYCOSYLTRANSFERASE 2-LIKE DOMAIN-CONTAINING PROTEIN"/>
    <property type="match status" value="1"/>
</dbReference>
<sequence length="306" mass="35062">MLTSMKPDKKLVTVIVPTYGRSNELSNAIQSVLKQTYRNIELIIVDDNSCIKNRNAVKSVVSSFANDRDIIYLGDGINRGGAGARNLGLDIAKGEYVTFLDDDDFFSENKIEKQVQHIEKNNLDVSVCDMNFSQNGKFLDVSNCYARVNSLKDFIINGNCYTPMILARKDVLKTVNGFTKTPRFQDHLLMLKILAKEYKVGHIKEKLFTHSNHNGMRITYSSGSAIGFKKKFDEESKYLKLLNSGELQQYQFSKNLVEMKILRSTRSFLDLAKLTSKSFCNIRSFNQFYAYVKCLIRNVFFPNRHF</sequence>
<protein>
    <recommendedName>
        <fullName evidence="1">Glycosyltransferase 2-like domain-containing protein</fullName>
    </recommendedName>
</protein>
<dbReference type="EMBL" id="AP021889">
    <property type="protein sequence ID" value="BBP45269.1"/>
    <property type="molecule type" value="Genomic_DNA"/>
</dbReference>
<feature type="domain" description="Glycosyltransferase 2-like" evidence="1">
    <location>
        <begin position="13"/>
        <end position="173"/>
    </location>
</feature>
<dbReference type="SUPFAM" id="SSF53448">
    <property type="entry name" value="Nucleotide-diphospho-sugar transferases"/>
    <property type="match status" value="1"/>
</dbReference>
<evidence type="ECO:0000313" key="2">
    <source>
        <dbReference type="EMBL" id="BBP45269.1"/>
    </source>
</evidence>
<dbReference type="Proteomes" id="UP000501726">
    <property type="component" value="Chromosome"/>
</dbReference>
<organism evidence="2 3">
    <name type="scientific">Thiosulfatimonas sediminis</name>
    <dbReference type="NCBI Taxonomy" id="2675054"/>
    <lineage>
        <taxon>Bacteria</taxon>
        <taxon>Pseudomonadati</taxon>
        <taxon>Pseudomonadota</taxon>
        <taxon>Gammaproteobacteria</taxon>
        <taxon>Thiotrichales</taxon>
        <taxon>Piscirickettsiaceae</taxon>
        <taxon>Thiosulfatimonas</taxon>
    </lineage>
</organism>
<reference evidence="3" key="1">
    <citation type="submission" date="2019-11" db="EMBL/GenBank/DDBJ databases">
        <title>Isolation and characterization of two novel species in the genus Thiomicrorhabdus.</title>
        <authorList>
            <person name="Mochizuki J."/>
            <person name="Kojima H."/>
            <person name="Fukui M."/>
        </authorList>
    </citation>
    <scope>NUCLEOTIDE SEQUENCE [LARGE SCALE GENOMIC DNA]</scope>
    <source>
        <strain evidence="3">aks77</strain>
    </source>
</reference>
<name>A0A6F8PT37_9GAMM</name>
<dbReference type="InterPro" id="IPR050834">
    <property type="entry name" value="Glycosyltransf_2"/>
</dbReference>
<evidence type="ECO:0000313" key="3">
    <source>
        <dbReference type="Proteomes" id="UP000501726"/>
    </source>
</evidence>
<gene>
    <name evidence="2" type="ORF">THMIRHAS_06420</name>
</gene>